<proteinExistence type="predicted"/>
<dbReference type="SUPFAM" id="SSF46955">
    <property type="entry name" value="Putative DNA-binding domain"/>
    <property type="match status" value="1"/>
</dbReference>
<accession>A0A9X4M6C1</accession>
<comment type="caution">
    <text evidence="2">The sequence shown here is derived from an EMBL/GenBank/DDBJ whole genome shotgun (WGS) entry which is preliminary data.</text>
</comment>
<dbReference type="Proteomes" id="UP001152755">
    <property type="component" value="Unassembled WGS sequence"/>
</dbReference>
<dbReference type="EMBL" id="JANRHA010000011">
    <property type="protein sequence ID" value="MDG3016068.1"/>
    <property type="molecule type" value="Genomic_DNA"/>
</dbReference>
<dbReference type="InterPro" id="IPR041657">
    <property type="entry name" value="HTH_17"/>
</dbReference>
<dbReference type="InterPro" id="IPR009061">
    <property type="entry name" value="DNA-bd_dom_put_sf"/>
</dbReference>
<evidence type="ECO:0000313" key="2">
    <source>
        <dbReference type="EMBL" id="MDG3016068.1"/>
    </source>
</evidence>
<dbReference type="CDD" id="cd04762">
    <property type="entry name" value="HTH_MerR-trunc"/>
    <property type="match status" value="1"/>
</dbReference>
<dbReference type="NCBIfam" id="TIGR01764">
    <property type="entry name" value="excise"/>
    <property type="match status" value="1"/>
</dbReference>
<dbReference type="NCBIfam" id="NF033787">
    <property type="entry name" value="HTH_BldC"/>
    <property type="match status" value="1"/>
</dbReference>
<organism evidence="2 3">
    <name type="scientific">Speluncibacter jeojiensis</name>
    <dbReference type="NCBI Taxonomy" id="2710754"/>
    <lineage>
        <taxon>Bacteria</taxon>
        <taxon>Bacillati</taxon>
        <taxon>Actinomycetota</taxon>
        <taxon>Actinomycetes</taxon>
        <taxon>Mycobacteriales</taxon>
        <taxon>Speluncibacteraceae</taxon>
        <taxon>Speluncibacter</taxon>
    </lineage>
</organism>
<dbReference type="Gene3D" id="1.10.1660.10">
    <property type="match status" value="1"/>
</dbReference>
<dbReference type="InterPro" id="IPR048048">
    <property type="entry name" value="BldC-like"/>
</dbReference>
<evidence type="ECO:0000313" key="3">
    <source>
        <dbReference type="Proteomes" id="UP001152755"/>
    </source>
</evidence>
<sequence length="75" mass="8242">MPTLGDTAAQERLLTPREVAQLFRVDPKTVTRWAAAGRLGFLRTPGGHRRFREGEVRRLLASLSSGATLPSRTSP</sequence>
<dbReference type="Pfam" id="PF12728">
    <property type="entry name" value="HTH_17"/>
    <property type="match status" value="1"/>
</dbReference>
<reference evidence="2" key="1">
    <citation type="submission" date="2022-08" db="EMBL/GenBank/DDBJ databases">
        <title>Genome analysis of Corynebacteriales strain.</title>
        <authorList>
            <person name="Lee S.D."/>
        </authorList>
    </citation>
    <scope>NUCLEOTIDE SEQUENCE</scope>
    <source>
        <strain evidence="2">D3-21</strain>
    </source>
</reference>
<dbReference type="InterPro" id="IPR010093">
    <property type="entry name" value="SinI_DNA-bd"/>
</dbReference>
<feature type="domain" description="Helix-turn-helix" evidence="1">
    <location>
        <begin position="13"/>
        <end position="62"/>
    </location>
</feature>
<name>A0A9X4M6C1_9ACTN</name>
<dbReference type="AlphaFoldDB" id="A0A9X4M6C1"/>
<keyword evidence="3" id="KW-1185">Reference proteome</keyword>
<dbReference type="GO" id="GO:0003677">
    <property type="term" value="F:DNA binding"/>
    <property type="evidence" value="ECO:0007669"/>
    <property type="project" value="InterPro"/>
</dbReference>
<protein>
    <submittedName>
        <fullName evidence="2">BldC family transcriptional regulator</fullName>
    </submittedName>
</protein>
<evidence type="ECO:0000259" key="1">
    <source>
        <dbReference type="Pfam" id="PF12728"/>
    </source>
</evidence>
<gene>
    <name evidence="2" type="ORF">NVS88_16025</name>
</gene>